<proteinExistence type="predicted"/>
<protein>
    <submittedName>
        <fullName evidence="1">Protein GIGANTEA</fullName>
    </submittedName>
</protein>
<dbReference type="Proteomes" id="UP000011115">
    <property type="component" value="Unassembled WGS sequence"/>
</dbReference>
<dbReference type="EnsemblPlants" id="PGSC0003DMT400048369">
    <property type="protein sequence ID" value="PGSC0003DMT400048369"/>
    <property type="gene ID" value="PGSC0003DMG400018791"/>
</dbReference>
<accession>M1BMB9</accession>
<evidence type="ECO:0000313" key="1">
    <source>
        <dbReference type="EnsemblPlants" id="PGSC0003DMT400048369"/>
    </source>
</evidence>
<organism evidence="1 2">
    <name type="scientific">Solanum tuberosum</name>
    <name type="common">Potato</name>
    <dbReference type="NCBI Taxonomy" id="4113"/>
    <lineage>
        <taxon>Eukaryota</taxon>
        <taxon>Viridiplantae</taxon>
        <taxon>Streptophyta</taxon>
        <taxon>Embryophyta</taxon>
        <taxon>Tracheophyta</taxon>
        <taxon>Spermatophyta</taxon>
        <taxon>Magnoliopsida</taxon>
        <taxon>eudicotyledons</taxon>
        <taxon>Gunneridae</taxon>
        <taxon>Pentapetalae</taxon>
        <taxon>asterids</taxon>
        <taxon>lamiids</taxon>
        <taxon>Solanales</taxon>
        <taxon>Solanaceae</taxon>
        <taxon>Solanoideae</taxon>
        <taxon>Solaneae</taxon>
        <taxon>Solanum</taxon>
    </lineage>
</organism>
<dbReference type="ExpressionAtlas" id="M1BMB9">
    <property type="expression patterns" value="baseline"/>
</dbReference>
<evidence type="ECO:0000313" key="2">
    <source>
        <dbReference type="Proteomes" id="UP000011115"/>
    </source>
</evidence>
<reference evidence="1" key="2">
    <citation type="submission" date="2015-06" db="UniProtKB">
        <authorList>
            <consortium name="EnsemblPlants"/>
        </authorList>
    </citation>
    <scope>IDENTIFICATION</scope>
    <source>
        <strain evidence="1">DM1-3 516 R44</strain>
    </source>
</reference>
<reference evidence="2" key="1">
    <citation type="journal article" date="2011" name="Nature">
        <title>Genome sequence and analysis of the tuber crop potato.</title>
        <authorList>
            <consortium name="The Potato Genome Sequencing Consortium"/>
        </authorList>
    </citation>
    <scope>NUCLEOTIDE SEQUENCE [LARGE SCALE GENOMIC DNA]</scope>
    <source>
        <strain evidence="2">cv. DM1-3 516 R44</strain>
    </source>
</reference>
<dbReference type="AlphaFoldDB" id="M1BMB9"/>
<dbReference type="HOGENOM" id="CLU_3091071_0_0_1"/>
<keyword evidence="2" id="KW-1185">Reference proteome</keyword>
<sequence length="52" mass="5991">MYKVFCKTIVQVSTPLIFHVPVISDTFCQVSAKLVTYETSSGMCKRFDHDCW</sequence>
<dbReference type="Gramene" id="PGSC0003DMT400048369">
    <property type="protein sequence ID" value="PGSC0003DMT400048369"/>
    <property type="gene ID" value="PGSC0003DMG400018791"/>
</dbReference>
<name>M1BMB9_SOLTU</name>